<reference evidence="1" key="2">
    <citation type="submission" date="2025-09" db="UniProtKB">
        <authorList>
            <consortium name="Ensembl"/>
        </authorList>
    </citation>
    <scope>IDENTIFICATION</scope>
</reference>
<proteinExistence type="predicted"/>
<reference evidence="1" key="1">
    <citation type="submission" date="2025-08" db="UniProtKB">
        <authorList>
            <consortium name="Ensembl"/>
        </authorList>
    </citation>
    <scope>IDENTIFICATION</scope>
</reference>
<name>A0A8C7WUB6_9TELE</name>
<evidence type="ECO:0000313" key="1">
    <source>
        <dbReference type="Ensembl" id="ENSOSIP00000003248.1"/>
    </source>
</evidence>
<dbReference type="InterPro" id="IPR043593">
    <property type="entry name" value="ASAP"/>
</dbReference>
<dbReference type="GeneTree" id="ENSGT01060000248676"/>
<dbReference type="PANTHER" id="PTHR45854:SF4">
    <property type="entry name" value="ARF-GAP WITH SH3 DOMAIN, ANK REPEAT AND PH DOMAIN-CONTAINING PROTEIN 2"/>
    <property type="match status" value="1"/>
</dbReference>
<dbReference type="PANTHER" id="PTHR45854">
    <property type="entry name" value="ASAP FAMILY MEMBER"/>
    <property type="match status" value="1"/>
</dbReference>
<sequence>MPDSISVSDFVAETNEDFKAPTTSSFTTRMPECRSTVIALEEVSSKRFLIAS</sequence>
<evidence type="ECO:0000313" key="2">
    <source>
        <dbReference type="Proteomes" id="UP000694383"/>
    </source>
</evidence>
<dbReference type="Ensembl" id="ENSOSIT00000003491.1">
    <property type="protein sequence ID" value="ENSOSIP00000003248.1"/>
    <property type="gene ID" value="ENSOSIG00000002126.1"/>
</dbReference>
<dbReference type="GO" id="GO:0005096">
    <property type="term" value="F:GTPase activator activity"/>
    <property type="evidence" value="ECO:0007669"/>
    <property type="project" value="InterPro"/>
</dbReference>
<organism evidence="1 2">
    <name type="scientific">Oryzias sinensis</name>
    <name type="common">Chinese medaka</name>
    <dbReference type="NCBI Taxonomy" id="183150"/>
    <lineage>
        <taxon>Eukaryota</taxon>
        <taxon>Metazoa</taxon>
        <taxon>Chordata</taxon>
        <taxon>Craniata</taxon>
        <taxon>Vertebrata</taxon>
        <taxon>Euteleostomi</taxon>
        <taxon>Actinopterygii</taxon>
        <taxon>Neopterygii</taxon>
        <taxon>Teleostei</taxon>
        <taxon>Neoteleostei</taxon>
        <taxon>Acanthomorphata</taxon>
        <taxon>Ovalentaria</taxon>
        <taxon>Atherinomorphae</taxon>
        <taxon>Beloniformes</taxon>
        <taxon>Adrianichthyidae</taxon>
        <taxon>Oryziinae</taxon>
        <taxon>Oryzias</taxon>
    </lineage>
</organism>
<dbReference type="Proteomes" id="UP000694383">
    <property type="component" value="Unplaced"/>
</dbReference>
<dbReference type="AlphaFoldDB" id="A0A8C7WUB6"/>
<protein>
    <submittedName>
        <fullName evidence="1">Uncharacterized protein</fullName>
    </submittedName>
</protein>
<accession>A0A8C7WUB6</accession>
<keyword evidence="2" id="KW-1185">Reference proteome</keyword>